<evidence type="ECO:0000259" key="2">
    <source>
        <dbReference type="Pfam" id="PF13439"/>
    </source>
</evidence>
<evidence type="ECO:0000313" key="4">
    <source>
        <dbReference type="Proteomes" id="UP001352263"/>
    </source>
</evidence>
<dbReference type="InterPro" id="IPR001296">
    <property type="entry name" value="Glyco_trans_1"/>
</dbReference>
<comment type="caution">
    <text evidence="3">The sequence shown here is derived from an EMBL/GenBank/DDBJ whole genome shotgun (WGS) entry which is preliminary data.</text>
</comment>
<keyword evidence="4" id="KW-1185">Reference proteome</keyword>
<dbReference type="CDD" id="cd03795">
    <property type="entry name" value="GT4_WfcD-like"/>
    <property type="match status" value="1"/>
</dbReference>
<sequence length="382" mass="42768">MQRNLRVLHVTKTYYPDTFGGVEQVIRQLSTATNQMGIENHVFTLSRQASEMPEVHDGATRITRVPVHLDIASTPMSASALSRFRQAVDQVDVIQYHYPWPFGDLLHMLGGRSKPAVLTYHSDVVRQRLLMPMYQPLLRRFFSELKAIVPTSPNYVQSSELLQDYRDKTEIIPIGLDEHSYPVATPDRLEYWRQQAGEDFFLFVGMLRYYKGLHILLDACSGSSRVVIVGAGPVEADLKQQAERLGLKNVAFLGAVSEEDKVALLKLCKAVVFPSHLRSEAFGVTLLEGAMYSKPLISSEIGTGSSYVNVNGLTGMVVPPNDPAALRDVMRRFDADKALVETMGRQARARFEELFTAHQMAQSYVNLYRRVLAEAGTSSRSA</sequence>
<dbReference type="EMBL" id="JAWIIV010000005">
    <property type="protein sequence ID" value="MEC4719275.1"/>
    <property type="molecule type" value="Genomic_DNA"/>
</dbReference>
<gene>
    <name evidence="3" type="ORF">RY831_08955</name>
</gene>
<dbReference type="PANTHER" id="PTHR45947:SF3">
    <property type="entry name" value="SULFOQUINOVOSYL TRANSFERASE SQD2"/>
    <property type="match status" value="1"/>
</dbReference>
<evidence type="ECO:0000313" key="3">
    <source>
        <dbReference type="EMBL" id="MEC4719275.1"/>
    </source>
</evidence>
<dbReference type="SUPFAM" id="SSF53756">
    <property type="entry name" value="UDP-Glycosyltransferase/glycogen phosphorylase"/>
    <property type="match status" value="1"/>
</dbReference>
<dbReference type="InterPro" id="IPR028098">
    <property type="entry name" value="Glyco_trans_4-like_N"/>
</dbReference>
<name>A0ABU6J7E7_9BURK</name>
<feature type="domain" description="Glycosyl transferase family 1" evidence="1">
    <location>
        <begin position="196"/>
        <end position="349"/>
    </location>
</feature>
<dbReference type="InterPro" id="IPR050194">
    <property type="entry name" value="Glycosyltransferase_grp1"/>
</dbReference>
<feature type="domain" description="Glycosyltransferase subfamily 4-like N-terminal" evidence="2">
    <location>
        <begin position="19"/>
        <end position="178"/>
    </location>
</feature>
<accession>A0ABU6J7E7</accession>
<dbReference type="RefSeq" id="WP_326505985.1">
    <property type="nucleotide sequence ID" value="NZ_JAWIIV010000005.1"/>
</dbReference>
<evidence type="ECO:0000259" key="1">
    <source>
        <dbReference type="Pfam" id="PF00534"/>
    </source>
</evidence>
<protein>
    <submittedName>
        <fullName evidence="3">Glycosyltransferase family 4 protein</fullName>
    </submittedName>
</protein>
<reference evidence="3 4" key="1">
    <citation type="submission" date="2023-10" db="EMBL/GenBank/DDBJ databases">
        <title>Noviherbaspirillum sp. CPCC 100848 genome assembly.</title>
        <authorList>
            <person name="Li X.Y."/>
            <person name="Fang X.M."/>
        </authorList>
    </citation>
    <scope>NUCLEOTIDE SEQUENCE [LARGE SCALE GENOMIC DNA]</scope>
    <source>
        <strain evidence="3 4">CPCC 100848</strain>
    </source>
</reference>
<dbReference type="Pfam" id="PF13439">
    <property type="entry name" value="Glyco_transf_4"/>
    <property type="match status" value="1"/>
</dbReference>
<organism evidence="3 4">
    <name type="scientific">Noviherbaspirillum album</name>
    <dbReference type="NCBI Taxonomy" id="3080276"/>
    <lineage>
        <taxon>Bacteria</taxon>
        <taxon>Pseudomonadati</taxon>
        <taxon>Pseudomonadota</taxon>
        <taxon>Betaproteobacteria</taxon>
        <taxon>Burkholderiales</taxon>
        <taxon>Oxalobacteraceae</taxon>
        <taxon>Noviherbaspirillum</taxon>
    </lineage>
</organism>
<dbReference type="PANTHER" id="PTHR45947">
    <property type="entry name" value="SULFOQUINOVOSYL TRANSFERASE SQD2"/>
    <property type="match status" value="1"/>
</dbReference>
<dbReference type="Proteomes" id="UP001352263">
    <property type="component" value="Unassembled WGS sequence"/>
</dbReference>
<dbReference type="Gene3D" id="3.40.50.2000">
    <property type="entry name" value="Glycogen Phosphorylase B"/>
    <property type="match status" value="2"/>
</dbReference>
<proteinExistence type="predicted"/>
<dbReference type="Pfam" id="PF00534">
    <property type="entry name" value="Glycos_transf_1"/>
    <property type="match status" value="1"/>
</dbReference>